<dbReference type="EMBL" id="CAJVPQ010018295">
    <property type="protein sequence ID" value="CAG8750694.1"/>
    <property type="molecule type" value="Genomic_DNA"/>
</dbReference>
<evidence type="ECO:0000313" key="1">
    <source>
        <dbReference type="EMBL" id="CAG8750694.1"/>
    </source>
</evidence>
<name>A0A9N9IWC4_9GLOM</name>
<protein>
    <submittedName>
        <fullName evidence="1">12260_t:CDS:1</fullName>
    </submittedName>
</protein>
<comment type="caution">
    <text evidence="1">The sequence shown here is derived from an EMBL/GenBank/DDBJ whole genome shotgun (WGS) entry which is preliminary data.</text>
</comment>
<dbReference type="Proteomes" id="UP000789570">
    <property type="component" value="Unassembled WGS sequence"/>
</dbReference>
<feature type="non-terminal residue" evidence="1">
    <location>
        <position position="140"/>
    </location>
</feature>
<proteinExistence type="predicted"/>
<evidence type="ECO:0000313" key="2">
    <source>
        <dbReference type="Proteomes" id="UP000789570"/>
    </source>
</evidence>
<organism evidence="1 2">
    <name type="scientific">Funneliformis caledonium</name>
    <dbReference type="NCBI Taxonomy" id="1117310"/>
    <lineage>
        <taxon>Eukaryota</taxon>
        <taxon>Fungi</taxon>
        <taxon>Fungi incertae sedis</taxon>
        <taxon>Mucoromycota</taxon>
        <taxon>Glomeromycotina</taxon>
        <taxon>Glomeromycetes</taxon>
        <taxon>Glomerales</taxon>
        <taxon>Glomeraceae</taxon>
        <taxon>Funneliformis</taxon>
    </lineage>
</organism>
<keyword evidence="2" id="KW-1185">Reference proteome</keyword>
<gene>
    <name evidence="1" type="ORF">FCALED_LOCUS16293</name>
</gene>
<reference evidence="1" key="1">
    <citation type="submission" date="2021-06" db="EMBL/GenBank/DDBJ databases">
        <authorList>
            <person name="Kallberg Y."/>
            <person name="Tangrot J."/>
            <person name="Rosling A."/>
        </authorList>
    </citation>
    <scope>NUCLEOTIDE SEQUENCE</scope>
    <source>
        <strain evidence="1">UK204</strain>
    </source>
</reference>
<sequence>KCLRAFQLDSDAAILIELKFTEGSFIIVENATNAVIIIHEENISEISKREFEKGGACVIEELYGKSIFNYIGHEDTLYAVISCIIPRNGHQFISVYTKITFYMKKVFDRNDKYENEAKEQRLAWEITKCDRAYFETVKRR</sequence>
<accession>A0A9N9IWC4</accession>
<dbReference type="AlphaFoldDB" id="A0A9N9IWC4"/>